<reference evidence="3" key="1">
    <citation type="journal article" date="2015" name="Nature">
        <title>Complex archaea that bridge the gap between prokaryotes and eukaryotes.</title>
        <authorList>
            <person name="Spang A."/>
            <person name="Saw J.H."/>
            <person name="Jorgensen S.L."/>
            <person name="Zaremba-Niedzwiedzka K."/>
            <person name="Martijn J."/>
            <person name="Lind A.E."/>
            <person name="van Eijk R."/>
            <person name="Schleper C."/>
            <person name="Guy L."/>
            <person name="Ettema T.J."/>
        </authorList>
    </citation>
    <scope>NUCLEOTIDE SEQUENCE</scope>
</reference>
<proteinExistence type="predicted"/>
<evidence type="ECO:0000313" key="3">
    <source>
        <dbReference type="EMBL" id="KKM01716.1"/>
    </source>
</evidence>
<dbReference type="GO" id="GO:0016853">
    <property type="term" value="F:isomerase activity"/>
    <property type="evidence" value="ECO:0007669"/>
    <property type="project" value="UniProtKB-KW"/>
</dbReference>
<keyword evidence="2" id="KW-0119">Carbohydrate metabolism</keyword>
<protein>
    <recommendedName>
        <fullName evidence="4">L-arabinose isomerase C-terminal domain-containing protein</fullName>
    </recommendedName>
</protein>
<evidence type="ECO:0008006" key="4">
    <source>
        <dbReference type="Google" id="ProtNLM"/>
    </source>
</evidence>
<name>A0A0F9J760_9ZZZZ</name>
<dbReference type="SUPFAM" id="SSF50443">
    <property type="entry name" value="FucI/AraA C-terminal domain-like"/>
    <property type="match status" value="1"/>
</dbReference>
<keyword evidence="1" id="KW-0413">Isomerase</keyword>
<evidence type="ECO:0000256" key="2">
    <source>
        <dbReference type="ARBA" id="ARBA00023277"/>
    </source>
</evidence>
<gene>
    <name evidence="3" type="ORF">LCGC14_1791660</name>
</gene>
<organism evidence="3">
    <name type="scientific">marine sediment metagenome</name>
    <dbReference type="NCBI Taxonomy" id="412755"/>
    <lineage>
        <taxon>unclassified sequences</taxon>
        <taxon>metagenomes</taxon>
        <taxon>ecological metagenomes</taxon>
    </lineage>
</organism>
<dbReference type="InterPro" id="IPR004216">
    <property type="entry name" value="Fuc/Ara_isomerase_C"/>
</dbReference>
<feature type="non-terminal residue" evidence="3">
    <location>
        <position position="1"/>
    </location>
</feature>
<dbReference type="AlphaFoldDB" id="A0A0F9J760"/>
<comment type="caution">
    <text evidence="3">The sequence shown here is derived from an EMBL/GenBank/DDBJ whole genome shotgun (WGS) entry which is preliminary data.</text>
</comment>
<accession>A0A0F9J760</accession>
<sequence>DMEEGPVTLLNLSEHTSASNNPFKLIYSIAKVVPGSVLNIGNPNCRIQLDRPFSEFFEMWCQQGPGHHIALGKGDLSAALQSFAEAIQFEIIRV</sequence>
<evidence type="ECO:0000256" key="1">
    <source>
        <dbReference type="ARBA" id="ARBA00023235"/>
    </source>
</evidence>
<dbReference type="EMBL" id="LAZR01017121">
    <property type="protein sequence ID" value="KKM01716.1"/>
    <property type="molecule type" value="Genomic_DNA"/>
</dbReference>